<dbReference type="EMBL" id="JAIWOZ010000002">
    <property type="protein sequence ID" value="KAH6608930.1"/>
    <property type="molecule type" value="Genomic_DNA"/>
</dbReference>
<sequence>MLRRFSPNGLDVSKSSCLVAAVLVREDGADELLLVDLAHGVARYAVDDLHDLGDLVVGEAALERAAHLQGSPLLGDGGVEDDDGSDFVAPRAAGHGDDGRLGDLGQGEELALDLEGADLFAAGLDDVGGSAALDEVQGAPGPGLAGRVEAGGRDGAADGDVARLEPAAAAVGVGGGELLLGGGRVAPVLLEDGGAAELDLAGALAALGAELLAGEDDLGGVDVDEAGLDGGQGPADGGVDAVGKGQAAGEGHADLRHAVALEEDVAVAERGPGGFDRGREGGGPGDVEAQVGGGDGLAGGVPDRRGQGLVAVEEPAVDGGDGGEEGDLGLGRPGGGVAVGAPRRWGEERSGEAVPDGVGVEGEHELDGGAGHQRGQDGVDDAVDVVEGEEMEQVVRGRVFPSLVERAGLGGQDGLGEQDAFLESMRPAAPGLAPSSKGTRSLAAAALSACLGSSTWAGLDAKSAAKTCWALDANLGDETSREASLWFSTYSSSGTGNAGDRGTAMERAARMARRATADQAAPRSANITKELAVGETPTGERVDHGEGIGIVPSHGFEYGQTRQGEGGGGSGSGGGRRRRHPHASGCGGW</sequence>
<organism evidence="2 3">
    <name type="scientific">Trichoderma cornu-damae</name>
    <dbReference type="NCBI Taxonomy" id="654480"/>
    <lineage>
        <taxon>Eukaryota</taxon>
        <taxon>Fungi</taxon>
        <taxon>Dikarya</taxon>
        <taxon>Ascomycota</taxon>
        <taxon>Pezizomycotina</taxon>
        <taxon>Sordariomycetes</taxon>
        <taxon>Hypocreomycetidae</taxon>
        <taxon>Hypocreales</taxon>
        <taxon>Hypocreaceae</taxon>
        <taxon>Trichoderma</taxon>
    </lineage>
</organism>
<protein>
    <submittedName>
        <fullName evidence="2">Uncharacterized protein</fullName>
    </submittedName>
</protein>
<dbReference type="AlphaFoldDB" id="A0A9P8QMB5"/>
<reference evidence="2" key="1">
    <citation type="submission" date="2021-08" db="EMBL/GenBank/DDBJ databases">
        <title>Chromosome-Level Trichoderma cornu-damae using Hi-C Data.</title>
        <authorList>
            <person name="Kim C.S."/>
        </authorList>
    </citation>
    <scope>NUCLEOTIDE SEQUENCE</scope>
    <source>
        <strain evidence="2">KA19-0412C</strain>
    </source>
</reference>
<proteinExistence type="predicted"/>
<feature type="compositionally biased region" description="Gly residues" evidence="1">
    <location>
        <begin position="328"/>
        <end position="338"/>
    </location>
</feature>
<gene>
    <name evidence="2" type="ORF">Trco_002276</name>
</gene>
<comment type="caution">
    <text evidence="2">The sequence shown here is derived from an EMBL/GenBank/DDBJ whole genome shotgun (WGS) entry which is preliminary data.</text>
</comment>
<feature type="region of interest" description="Disordered" evidence="1">
    <location>
        <begin position="556"/>
        <end position="589"/>
    </location>
</feature>
<evidence type="ECO:0000313" key="3">
    <source>
        <dbReference type="Proteomes" id="UP000827724"/>
    </source>
</evidence>
<feature type="compositionally biased region" description="Gly residues" evidence="1">
    <location>
        <begin position="564"/>
        <end position="574"/>
    </location>
</feature>
<dbReference type="Proteomes" id="UP000827724">
    <property type="component" value="Unassembled WGS sequence"/>
</dbReference>
<evidence type="ECO:0000313" key="2">
    <source>
        <dbReference type="EMBL" id="KAH6608930.1"/>
    </source>
</evidence>
<feature type="region of interest" description="Disordered" evidence="1">
    <location>
        <begin position="315"/>
        <end position="378"/>
    </location>
</feature>
<name>A0A9P8QMB5_9HYPO</name>
<keyword evidence="3" id="KW-1185">Reference proteome</keyword>
<accession>A0A9P8QMB5</accession>
<evidence type="ECO:0000256" key="1">
    <source>
        <dbReference type="SAM" id="MobiDB-lite"/>
    </source>
</evidence>